<organism evidence="2 3">
    <name type="scientific">Pseudonocardia adelaidensis</name>
    <dbReference type="NCBI Taxonomy" id="648754"/>
    <lineage>
        <taxon>Bacteria</taxon>
        <taxon>Bacillati</taxon>
        <taxon>Actinomycetota</taxon>
        <taxon>Actinomycetes</taxon>
        <taxon>Pseudonocardiales</taxon>
        <taxon>Pseudonocardiaceae</taxon>
        <taxon>Pseudonocardia</taxon>
    </lineage>
</organism>
<dbReference type="Proteomes" id="UP001500804">
    <property type="component" value="Unassembled WGS sequence"/>
</dbReference>
<dbReference type="EMBL" id="BAABJO010000001">
    <property type="protein sequence ID" value="GAA5109456.1"/>
    <property type="molecule type" value="Genomic_DNA"/>
</dbReference>
<sequence length="260" mass="26788">MAGLTDAWAMRPGYAVARAGGAGATARLRAVETRPDDATGRLLRAATDRNGTGPLAWTASPLASATRVLDVCCGSGALAGELGGRWVGVDPAPGPAAGRVVAGTPTALPLRDNAVDGAVLLLALPRGPDLDAVFAELRRVLRPAGTLVVVVPSASPRSLAELRTAAVHRSGWVHRSALDRAGWLLAAADFAVLGDDRGTFTLPVPDAAAAHALVADLPSAGWWPPEVPADVRERLAAGLARRAGPRQVLPVPLRRLVARR</sequence>
<feature type="domain" description="Methyltransferase type 11" evidence="1">
    <location>
        <begin position="69"/>
        <end position="149"/>
    </location>
</feature>
<dbReference type="Gene3D" id="3.40.50.150">
    <property type="entry name" value="Vaccinia Virus protein VP39"/>
    <property type="match status" value="1"/>
</dbReference>
<proteinExistence type="predicted"/>
<name>A0ABP9N650_9PSEU</name>
<dbReference type="SUPFAM" id="SSF53335">
    <property type="entry name" value="S-adenosyl-L-methionine-dependent methyltransferases"/>
    <property type="match status" value="1"/>
</dbReference>
<dbReference type="InterPro" id="IPR029063">
    <property type="entry name" value="SAM-dependent_MTases_sf"/>
</dbReference>
<accession>A0ABP9N650</accession>
<comment type="caution">
    <text evidence="2">The sequence shown here is derived from an EMBL/GenBank/DDBJ whole genome shotgun (WGS) entry which is preliminary data.</text>
</comment>
<evidence type="ECO:0000313" key="3">
    <source>
        <dbReference type="Proteomes" id="UP001500804"/>
    </source>
</evidence>
<keyword evidence="3" id="KW-1185">Reference proteome</keyword>
<evidence type="ECO:0000313" key="2">
    <source>
        <dbReference type="EMBL" id="GAA5109456.1"/>
    </source>
</evidence>
<gene>
    <name evidence="2" type="ORF">GCM10023320_00020</name>
</gene>
<dbReference type="InterPro" id="IPR013216">
    <property type="entry name" value="Methyltransf_11"/>
</dbReference>
<reference evidence="3" key="1">
    <citation type="journal article" date="2019" name="Int. J. Syst. Evol. Microbiol.">
        <title>The Global Catalogue of Microorganisms (GCM) 10K type strain sequencing project: providing services to taxonomists for standard genome sequencing and annotation.</title>
        <authorList>
            <consortium name="The Broad Institute Genomics Platform"/>
            <consortium name="The Broad Institute Genome Sequencing Center for Infectious Disease"/>
            <person name="Wu L."/>
            <person name="Ma J."/>
        </authorList>
    </citation>
    <scope>NUCLEOTIDE SEQUENCE [LARGE SCALE GENOMIC DNA]</scope>
    <source>
        <strain evidence="3">JCM 18302</strain>
    </source>
</reference>
<protein>
    <recommendedName>
        <fullName evidence="1">Methyltransferase type 11 domain-containing protein</fullName>
    </recommendedName>
</protein>
<dbReference type="CDD" id="cd02440">
    <property type="entry name" value="AdoMet_MTases"/>
    <property type="match status" value="1"/>
</dbReference>
<dbReference type="Pfam" id="PF08241">
    <property type="entry name" value="Methyltransf_11"/>
    <property type="match status" value="1"/>
</dbReference>
<evidence type="ECO:0000259" key="1">
    <source>
        <dbReference type="Pfam" id="PF08241"/>
    </source>
</evidence>